<accession>A0A7K1V2F2</accession>
<feature type="compositionally biased region" description="Polar residues" evidence="8">
    <location>
        <begin position="313"/>
        <end position="336"/>
    </location>
</feature>
<keyword evidence="11" id="KW-1185">Reference proteome</keyword>
<reference evidence="10 11" key="1">
    <citation type="submission" date="2019-12" db="EMBL/GenBank/DDBJ databases">
        <title>Nocardia sp. nov. ET3-3 isolated from soil.</title>
        <authorList>
            <person name="Kanchanasin P."/>
            <person name="Tanasupawat S."/>
            <person name="Yuki M."/>
            <person name="Kudo T."/>
        </authorList>
    </citation>
    <scope>NUCLEOTIDE SEQUENCE [LARGE SCALE GENOMIC DNA]</scope>
    <source>
        <strain evidence="10 11">ET3-3</strain>
    </source>
</reference>
<dbReference type="InterPro" id="IPR059106">
    <property type="entry name" value="WHD_MalT"/>
</dbReference>
<dbReference type="Gene3D" id="3.40.50.300">
    <property type="entry name" value="P-loop containing nucleotide triphosphate hydrolases"/>
    <property type="match status" value="1"/>
</dbReference>
<evidence type="ECO:0000256" key="8">
    <source>
        <dbReference type="SAM" id="MobiDB-lite"/>
    </source>
</evidence>
<dbReference type="EMBL" id="WRPP01000005">
    <property type="protein sequence ID" value="MVU80820.1"/>
    <property type="molecule type" value="Genomic_DNA"/>
</dbReference>
<keyword evidence="5 6" id="KW-0067">ATP-binding</keyword>
<dbReference type="InterPro" id="IPR017441">
    <property type="entry name" value="Protein_kinase_ATP_BS"/>
</dbReference>
<dbReference type="EC" id="2.7.11.1" evidence="6"/>
<dbReference type="PANTHER" id="PTHR43289">
    <property type="entry name" value="MITOGEN-ACTIVATED PROTEIN KINASE KINASE KINASE 20-RELATED"/>
    <property type="match status" value="1"/>
</dbReference>
<dbReference type="Pfam" id="PF00069">
    <property type="entry name" value="Pkinase"/>
    <property type="match status" value="1"/>
</dbReference>
<proteinExistence type="inferred from homology"/>
<evidence type="ECO:0000256" key="2">
    <source>
        <dbReference type="ARBA" id="ARBA00022679"/>
    </source>
</evidence>
<evidence type="ECO:0000256" key="5">
    <source>
        <dbReference type="ARBA" id="ARBA00022840"/>
    </source>
</evidence>
<evidence type="ECO:0000256" key="7">
    <source>
        <dbReference type="PROSITE-ProRule" id="PRU10141"/>
    </source>
</evidence>
<comment type="caution">
    <text evidence="10">The sequence shown here is derived from an EMBL/GenBank/DDBJ whole genome shotgun (WGS) entry which is preliminary data.</text>
</comment>
<organism evidence="10 11">
    <name type="scientific">Nocardia terrae</name>
    <dbReference type="NCBI Taxonomy" id="2675851"/>
    <lineage>
        <taxon>Bacteria</taxon>
        <taxon>Bacillati</taxon>
        <taxon>Actinomycetota</taxon>
        <taxon>Actinomycetes</taxon>
        <taxon>Mycobacteriales</taxon>
        <taxon>Nocardiaceae</taxon>
        <taxon>Nocardia</taxon>
    </lineage>
</organism>
<dbReference type="Gene3D" id="1.10.510.10">
    <property type="entry name" value="Transferase(Phosphotransferase) domain 1"/>
    <property type="match status" value="1"/>
</dbReference>
<dbReference type="SUPFAM" id="SSF56112">
    <property type="entry name" value="Protein kinase-like (PK-like)"/>
    <property type="match status" value="1"/>
</dbReference>
<keyword evidence="1 6" id="KW-0723">Serine/threonine-protein kinase</keyword>
<sequence length="1148" mass="124990">MAASDPMATQRDRPADIENDLEGTGFDDPHVVGRGGFGVVYRCRQQALNRHVAIKVLTATADLEPENFERFVREQQAMGALGGHPNIVQILQVGTTASGFPYLVMPYHGHGSLEDRIRTKGRLPVDEAVRIAIKLAGALETAHRAAILHRDIKPGNVLLTDYDEPQLTDFGIARIEGGFETTAGVVTGSPAFTAPEVLRAGNPSIASDVYGLGATLFCMITGHAAFERRSGEQLVAQFLRISAEPLPDLRPEGIPADVCAVIEASMAHDPTARPQSAGEFGERLRDILRAHGAPVEEMTLPTTDGGDPDSVRPQESVNTSGSMPVNWSASGRHSTTPPTPDTKYRPAVSARSLVHRERLIEALRASDRPRLTVIHAPAGFGKSTLALQWAKYLVEEQDVAVAWLNADRDDNNLVWFLTHLVEAVHRACPALAPSLQQVLEEQGESAARFVLTTLVNTIHEHRQRVAVVIDDWHRVTDPAAVGALRFLLENGCHHLQIIVTSRSSDGLPLATMRVRNELVEIDSTALRFDIPEASSFLVDVSGLPLANNEVAELRASTEGWVAALQLASLSLRGHHSPAELINHMSGRHHTIAEYLAENVLDAVEPDLLDALLETALPERLSGDLASALTGRRRGQALLEEIERRDLFLRRIDEDGEWFRYHHLFVQFLRQRLERDYPERVQTLHRAAADWFAEHGMLSEAIDHALTIGDDEFAVELVEAHAMDRVQHAQFSTLLGLVAKLPSAKTATRPRLQIALAWAYMLLRKPGEMTATLRLVESSMTASTQVPDSDLASEASLIGALARALGDNLVGVDEVVTDCLGRTDTLNPWTLSAAASAAGFLAIYRFEFDRARAWHHWATPYHQQISGSFSLMYSHCLAGLAAREQLDVGAAEQHFRTALQIATTTSGTQSYAARLAGALLGDLLYERDELTAGEQLLDEVHELGIEGGIVEFMMAAYGTGARIKALHGDLDAARQRLDEGARAARTLALPRLSARVTNEQVRLGLRTTVAEAETDGDNGIAKLTAELNEDSAIRLLRNGGSPDQLVAACERAAKLRASIDGVQRPRAALYAQLLLAACLAAAGRIDEGKDALVPALATCADVGLIRPLRDEGAPISSLIRVLELDLSEGNWKDLWPPVPWTFLTVVLDS</sequence>
<dbReference type="GO" id="GO:0005524">
    <property type="term" value="F:ATP binding"/>
    <property type="evidence" value="ECO:0007669"/>
    <property type="project" value="UniProtKB-UniRule"/>
</dbReference>
<name>A0A7K1V2F2_9NOCA</name>
<dbReference type="AlphaFoldDB" id="A0A7K1V2F2"/>
<dbReference type="SUPFAM" id="SSF52540">
    <property type="entry name" value="P-loop containing nucleoside triphosphate hydrolases"/>
    <property type="match status" value="1"/>
</dbReference>
<evidence type="ECO:0000256" key="1">
    <source>
        <dbReference type="ARBA" id="ARBA00022527"/>
    </source>
</evidence>
<dbReference type="GO" id="GO:0046872">
    <property type="term" value="F:metal ion binding"/>
    <property type="evidence" value="ECO:0007669"/>
    <property type="project" value="UniProtKB-UniRule"/>
</dbReference>
<dbReference type="PROSITE" id="PS00107">
    <property type="entry name" value="PROTEIN_KINASE_ATP"/>
    <property type="match status" value="1"/>
</dbReference>
<dbReference type="PIRSF" id="PIRSF000574">
    <property type="entry name" value="Ser/Thr_PK_PknK_prd"/>
    <property type="match status" value="1"/>
</dbReference>
<feature type="region of interest" description="Disordered" evidence="8">
    <location>
        <begin position="1"/>
        <end position="27"/>
    </location>
</feature>
<dbReference type="Pfam" id="PF13191">
    <property type="entry name" value="AAA_16"/>
    <property type="match status" value="1"/>
</dbReference>
<dbReference type="RefSeq" id="WP_157390381.1">
    <property type="nucleotide sequence ID" value="NZ_WRPP01000005.1"/>
</dbReference>
<evidence type="ECO:0000313" key="11">
    <source>
        <dbReference type="Proteomes" id="UP000466794"/>
    </source>
</evidence>
<dbReference type="InterPro" id="IPR011990">
    <property type="entry name" value="TPR-like_helical_dom_sf"/>
</dbReference>
<dbReference type="CDD" id="cd14014">
    <property type="entry name" value="STKc_PknB_like"/>
    <property type="match status" value="1"/>
</dbReference>
<dbReference type="Proteomes" id="UP000466794">
    <property type="component" value="Unassembled WGS sequence"/>
</dbReference>
<dbReference type="PANTHER" id="PTHR43289:SF6">
    <property type="entry name" value="SERINE_THREONINE-PROTEIN KINASE NEKL-3"/>
    <property type="match status" value="1"/>
</dbReference>
<comment type="catalytic activity">
    <reaction evidence="6">
        <text>L-seryl-[protein] + ATP = O-phospho-L-seryl-[protein] + ADP + H(+)</text>
        <dbReference type="Rhea" id="RHEA:17989"/>
        <dbReference type="Rhea" id="RHEA-COMP:9863"/>
        <dbReference type="Rhea" id="RHEA-COMP:11604"/>
        <dbReference type="ChEBI" id="CHEBI:15378"/>
        <dbReference type="ChEBI" id="CHEBI:29999"/>
        <dbReference type="ChEBI" id="CHEBI:30616"/>
        <dbReference type="ChEBI" id="CHEBI:83421"/>
        <dbReference type="ChEBI" id="CHEBI:456216"/>
        <dbReference type="EC" id="2.7.11.1"/>
    </reaction>
</comment>
<dbReference type="InterPro" id="IPR003593">
    <property type="entry name" value="AAA+_ATPase"/>
</dbReference>
<dbReference type="GO" id="GO:0004674">
    <property type="term" value="F:protein serine/threonine kinase activity"/>
    <property type="evidence" value="ECO:0007669"/>
    <property type="project" value="UniProtKB-UniRule"/>
</dbReference>
<dbReference type="Pfam" id="PF25873">
    <property type="entry name" value="WHD_MalT"/>
    <property type="match status" value="1"/>
</dbReference>
<evidence type="ECO:0000256" key="6">
    <source>
        <dbReference type="PIRNR" id="PIRNR000574"/>
    </source>
</evidence>
<dbReference type="PROSITE" id="PS50011">
    <property type="entry name" value="PROTEIN_KINASE_DOM"/>
    <property type="match status" value="1"/>
</dbReference>
<evidence type="ECO:0000256" key="3">
    <source>
        <dbReference type="ARBA" id="ARBA00022741"/>
    </source>
</evidence>
<keyword evidence="4 6" id="KW-0418">Kinase</keyword>
<dbReference type="InterPro" id="IPR016236">
    <property type="entry name" value="Ser/Thr_kinase_PknK_prd"/>
</dbReference>
<comment type="similarity">
    <text evidence="6">Belongs to the protein kinase superfamily.</text>
</comment>
<evidence type="ECO:0000313" key="10">
    <source>
        <dbReference type="EMBL" id="MVU80820.1"/>
    </source>
</evidence>
<dbReference type="InterPro" id="IPR011009">
    <property type="entry name" value="Kinase-like_dom_sf"/>
</dbReference>
<dbReference type="SMART" id="SM00220">
    <property type="entry name" value="S_TKc"/>
    <property type="match status" value="1"/>
</dbReference>
<keyword evidence="3 6" id="KW-0547">Nucleotide-binding</keyword>
<feature type="domain" description="Protein kinase" evidence="9">
    <location>
        <begin position="26"/>
        <end position="288"/>
    </location>
</feature>
<evidence type="ECO:0000259" key="9">
    <source>
        <dbReference type="PROSITE" id="PS50011"/>
    </source>
</evidence>
<keyword evidence="2 6" id="KW-0808">Transferase</keyword>
<feature type="binding site" evidence="7">
    <location>
        <position position="55"/>
    </location>
    <ligand>
        <name>ATP</name>
        <dbReference type="ChEBI" id="CHEBI:30616"/>
    </ligand>
</feature>
<dbReference type="PROSITE" id="PS00108">
    <property type="entry name" value="PROTEIN_KINASE_ST"/>
    <property type="match status" value="1"/>
</dbReference>
<gene>
    <name evidence="10" type="ORF">GPX89_26645</name>
</gene>
<protein>
    <recommendedName>
        <fullName evidence="6">Serine/threonine-protein kinase PknK</fullName>
        <ecNumber evidence="6">2.7.11.1</ecNumber>
    </recommendedName>
    <alternativeName>
        <fullName evidence="6">Protein kinase K</fullName>
    </alternativeName>
</protein>
<dbReference type="Gene3D" id="1.25.40.10">
    <property type="entry name" value="Tetratricopeptide repeat domain"/>
    <property type="match status" value="1"/>
</dbReference>
<dbReference type="SMART" id="SM00382">
    <property type="entry name" value="AAA"/>
    <property type="match status" value="1"/>
</dbReference>
<dbReference type="InterPro" id="IPR027417">
    <property type="entry name" value="P-loop_NTPase"/>
</dbReference>
<comment type="catalytic activity">
    <reaction evidence="6">
        <text>L-threonyl-[protein] + ATP = O-phospho-L-threonyl-[protein] + ADP + H(+)</text>
        <dbReference type="Rhea" id="RHEA:46608"/>
        <dbReference type="Rhea" id="RHEA-COMP:11060"/>
        <dbReference type="Rhea" id="RHEA-COMP:11605"/>
        <dbReference type="ChEBI" id="CHEBI:15378"/>
        <dbReference type="ChEBI" id="CHEBI:30013"/>
        <dbReference type="ChEBI" id="CHEBI:30616"/>
        <dbReference type="ChEBI" id="CHEBI:61977"/>
        <dbReference type="ChEBI" id="CHEBI:456216"/>
        <dbReference type="EC" id="2.7.11.1"/>
    </reaction>
</comment>
<dbReference type="InterPro" id="IPR041664">
    <property type="entry name" value="AAA_16"/>
</dbReference>
<dbReference type="GO" id="GO:0106310">
    <property type="term" value="F:protein serine kinase activity"/>
    <property type="evidence" value="ECO:0007669"/>
    <property type="project" value="UniProtKB-UniRule"/>
</dbReference>
<dbReference type="InterPro" id="IPR008271">
    <property type="entry name" value="Ser/Thr_kinase_AS"/>
</dbReference>
<dbReference type="Gene3D" id="3.30.200.20">
    <property type="entry name" value="Phosphorylase Kinase, domain 1"/>
    <property type="match status" value="1"/>
</dbReference>
<feature type="region of interest" description="Disordered" evidence="8">
    <location>
        <begin position="297"/>
        <end position="346"/>
    </location>
</feature>
<evidence type="ECO:0000256" key="4">
    <source>
        <dbReference type="ARBA" id="ARBA00022777"/>
    </source>
</evidence>
<dbReference type="InterPro" id="IPR000719">
    <property type="entry name" value="Prot_kinase_dom"/>
</dbReference>